<feature type="region of interest" description="Disordered" evidence="1">
    <location>
        <begin position="194"/>
        <end position="218"/>
    </location>
</feature>
<evidence type="ECO:0000313" key="2">
    <source>
        <dbReference type="EMBL" id="CAH2035008.1"/>
    </source>
</evidence>
<evidence type="ECO:0000313" key="3">
    <source>
        <dbReference type="Proteomes" id="UP000836841"/>
    </source>
</evidence>
<accession>A0AAU9R848</accession>
<dbReference type="Proteomes" id="UP000836841">
    <property type="component" value="Chromosome 1"/>
</dbReference>
<dbReference type="PANTHER" id="PTHR35696:SF1">
    <property type="entry name" value="ELECTRON CARRIER_IRON ION-BINDING PROTEIN"/>
    <property type="match status" value="1"/>
</dbReference>
<dbReference type="EMBL" id="OU466857">
    <property type="protein sequence ID" value="CAH2035008.1"/>
    <property type="molecule type" value="Genomic_DNA"/>
</dbReference>
<keyword evidence="3" id="KW-1185">Reference proteome</keyword>
<protein>
    <submittedName>
        <fullName evidence="2">Uncharacterized protein</fullName>
    </submittedName>
</protein>
<feature type="region of interest" description="Disordered" evidence="1">
    <location>
        <begin position="250"/>
        <end position="272"/>
    </location>
</feature>
<feature type="compositionally biased region" description="Polar residues" evidence="1">
    <location>
        <begin position="93"/>
        <end position="106"/>
    </location>
</feature>
<feature type="compositionally biased region" description="Low complexity" evidence="1">
    <location>
        <begin position="1"/>
        <end position="16"/>
    </location>
</feature>
<feature type="compositionally biased region" description="Basic and acidic residues" evidence="1">
    <location>
        <begin position="254"/>
        <end position="272"/>
    </location>
</feature>
<proteinExistence type="predicted"/>
<dbReference type="AlphaFoldDB" id="A0AAU9R848"/>
<name>A0AAU9R848_THLAR</name>
<reference evidence="2 3" key="1">
    <citation type="submission" date="2022-03" db="EMBL/GenBank/DDBJ databases">
        <authorList>
            <person name="Nunn A."/>
            <person name="Chopra R."/>
            <person name="Nunn A."/>
            <person name="Contreras Garrido A."/>
        </authorList>
    </citation>
    <scope>NUCLEOTIDE SEQUENCE [LARGE SCALE GENOMIC DNA]</scope>
</reference>
<sequence>MSASSPSPSSNGLSAAVTPPKTLRGLNKPKCAHFNLVKVVVQEQRTLVRFTLTEIEFFYNHGLLKNLDVEFIVHDFDNVVLVAAVLKVAATSAEKTQAPSTPSSDQKASEGTPGSTTRVSSIRQLSSNFAQFNNLNAASRQRKPLTIKDAQALNEWRFTKLKEYRDRNIEVENEAFDRYMNNVHLLEEAFSLTSVPEEDHPGEGASERSSEERTVSELKLRLRSNSARTESFKKRIAETVKAGLVKVKKSVRGGKSDDQEETKRRNKRSRWEEKTSALSEIIDKLNKARTEEDLKSCVEMKSKLFGQVSSNAASEKNKGLIGSVQKVEISEAVKKMGEQLVSVDKVEAL</sequence>
<dbReference type="PANTHER" id="PTHR35696">
    <property type="entry name" value="ELECTRON CARRIER/IRON ION-BINDING PROTEIN"/>
    <property type="match status" value="1"/>
</dbReference>
<evidence type="ECO:0000256" key="1">
    <source>
        <dbReference type="SAM" id="MobiDB-lite"/>
    </source>
</evidence>
<organism evidence="2 3">
    <name type="scientific">Thlaspi arvense</name>
    <name type="common">Field penny-cress</name>
    <dbReference type="NCBI Taxonomy" id="13288"/>
    <lineage>
        <taxon>Eukaryota</taxon>
        <taxon>Viridiplantae</taxon>
        <taxon>Streptophyta</taxon>
        <taxon>Embryophyta</taxon>
        <taxon>Tracheophyta</taxon>
        <taxon>Spermatophyta</taxon>
        <taxon>Magnoliopsida</taxon>
        <taxon>eudicotyledons</taxon>
        <taxon>Gunneridae</taxon>
        <taxon>Pentapetalae</taxon>
        <taxon>rosids</taxon>
        <taxon>malvids</taxon>
        <taxon>Brassicales</taxon>
        <taxon>Brassicaceae</taxon>
        <taxon>Thlaspideae</taxon>
        <taxon>Thlaspi</taxon>
    </lineage>
</organism>
<feature type="region of interest" description="Disordered" evidence="1">
    <location>
        <begin position="93"/>
        <end position="120"/>
    </location>
</feature>
<gene>
    <name evidence="2" type="ORF">TAV2_LOCUS1935</name>
</gene>
<feature type="compositionally biased region" description="Basic and acidic residues" evidence="1">
    <location>
        <begin position="197"/>
        <end position="218"/>
    </location>
</feature>
<feature type="region of interest" description="Disordered" evidence="1">
    <location>
        <begin position="1"/>
        <end position="21"/>
    </location>
</feature>